<sequence>MKVRVLTKGGALALALSAAGNTFASDLMINGFASFYYGSQLDHKELPTDPHRGYGETGNFQYDSQFGLQFSSQLGDGLSATAQLTAEGRTSYESKLSWAFMKYELSDEWSVKAGRQRVPFFLFSDFQKVGYAYTWVTAPDEVYNLGGLENTDGLMLEHLTDFGDFTSRTSFLFGSSSQTTNFGTRDLDIDNENQLGVFWDLTYDALTLHLTYTVSDLSISAYNDVGNGINEVLTGINAALALSEDELDQLTVDEDDVTYMGVGLSGDWGDWLAAAEYASVKIDNSPVSSDRAAWYVFGAYRWDAFTFGLTYADYSSPNNDDTIDVLTNKNVEATLQGAAAGAASGGDNFTAFSINQLSEGIPGVYRAGEESSSVTATVRYDYHPSASLKLEYIQEDITLDPEDGTGEQEFSPALVRVGVDLVF</sequence>
<evidence type="ECO:0000313" key="4">
    <source>
        <dbReference type="Proteomes" id="UP001481413"/>
    </source>
</evidence>
<feature type="chain" id="PRO_5046061502" description="Porin domain-containing protein" evidence="1">
    <location>
        <begin position="25"/>
        <end position="423"/>
    </location>
</feature>
<dbReference type="Pfam" id="PF13609">
    <property type="entry name" value="Porin_4"/>
    <property type="match status" value="1"/>
</dbReference>
<dbReference type="SUPFAM" id="SSF56935">
    <property type="entry name" value="Porins"/>
    <property type="match status" value="1"/>
</dbReference>
<name>A0ABP9ZXW7_9GAMM</name>
<comment type="caution">
    <text evidence="3">The sequence shown here is derived from an EMBL/GenBank/DDBJ whole genome shotgun (WGS) entry which is preliminary data.</text>
</comment>
<reference evidence="3 4" key="1">
    <citation type="submission" date="2024-04" db="EMBL/GenBank/DDBJ databases">
        <title>Draft genome sequence of Thalassolituus maritimus NBRC 116585.</title>
        <authorList>
            <person name="Miyakawa T."/>
            <person name="Kusuya Y."/>
            <person name="Miura T."/>
        </authorList>
    </citation>
    <scope>NUCLEOTIDE SEQUENCE [LARGE SCALE GENOMIC DNA]</scope>
    <source>
        <strain evidence="3 4">5NW40-0001</strain>
    </source>
</reference>
<dbReference type="RefSeq" id="WP_353293929.1">
    <property type="nucleotide sequence ID" value="NZ_BAABWH010000002.1"/>
</dbReference>
<proteinExistence type="predicted"/>
<accession>A0ABP9ZXW7</accession>
<dbReference type="Gene3D" id="2.40.160.10">
    <property type="entry name" value="Porin"/>
    <property type="match status" value="1"/>
</dbReference>
<dbReference type="InterPro" id="IPR023614">
    <property type="entry name" value="Porin_dom_sf"/>
</dbReference>
<evidence type="ECO:0000313" key="3">
    <source>
        <dbReference type="EMBL" id="GAA6144993.1"/>
    </source>
</evidence>
<feature type="signal peptide" evidence="1">
    <location>
        <begin position="1"/>
        <end position="24"/>
    </location>
</feature>
<evidence type="ECO:0000256" key="1">
    <source>
        <dbReference type="SAM" id="SignalP"/>
    </source>
</evidence>
<dbReference type="Proteomes" id="UP001481413">
    <property type="component" value="Unassembled WGS sequence"/>
</dbReference>
<protein>
    <recommendedName>
        <fullName evidence="2">Porin domain-containing protein</fullName>
    </recommendedName>
</protein>
<keyword evidence="4" id="KW-1185">Reference proteome</keyword>
<organism evidence="3 4">
    <name type="scientific">Thalassolituus maritimus</name>
    <dbReference type="NCBI Taxonomy" id="484498"/>
    <lineage>
        <taxon>Bacteria</taxon>
        <taxon>Pseudomonadati</taxon>
        <taxon>Pseudomonadota</taxon>
        <taxon>Gammaproteobacteria</taxon>
        <taxon>Oceanospirillales</taxon>
        <taxon>Oceanospirillaceae</taxon>
        <taxon>Thalassolituus</taxon>
    </lineage>
</organism>
<dbReference type="EMBL" id="BAABWH010000002">
    <property type="protein sequence ID" value="GAA6144993.1"/>
    <property type="molecule type" value="Genomic_DNA"/>
</dbReference>
<evidence type="ECO:0000259" key="2">
    <source>
        <dbReference type="Pfam" id="PF13609"/>
    </source>
</evidence>
<keyword evidence="1" id="KW-0732">Signal</keyword>
<gene>
    <name evidence="3" type="ORF">NBRC116585_11100</name>
</gene>
<dbReference type="InterPro" id="IPR033900">
    <property type="entry name" value="Gram_neg_porin_domain"/>
</dbReference>
<feature type="domain" description="Porin" evidence="2">
    <location>
        <begin position="11"/>
        <end position="392"/>
    </location>
</feature>